<dbReference type="GeneID" id="19116294"/>
<evidence type="ECO:0000259" key="2">
    <source>
        <dbReference type="Pfam" id="PF01764"/>
    </source>
</evidence>
<feature type="compositionally biased region" description="Pro residues" evidence="1">
    <location>
        <begin position="359"/>
        <end position="368"/>
    </location>
</feature>
<dbReference type="Proteomes" id="UP000011761">
    <property type="component" value="Unassembled WGS sequence"/>
</dbReference>
<dbReference type="SUPFAM" id="SSF53474">
    <property type="entry name" value="alpha/beta-Hydrolases"/>
    <property type="match status" value="1"/>
</dbReference>
<dbReference type="Gene3D" id="3.40.50.1820">
    <property type="entry name" value="alpha/beta hydrolase"/>
    <property type="match status" value="1"/>
</dbReference>
<accession>M2NH12</accession>
<dbReference type="Pfam" id="PF01764">
    <property type="entry name" value="Lipase_3"/>
    <property type="match status" value="1"/>
</dbReference>
<dbReference type="GO" id="GO:0006629">
    <property type="term" value="P:lipid metabolic process"/>
    <property type="evidence" value="ECO:0007669"/>
    <property type="project" value="InterPro"/>
</dbReference>
<dbReference type="InterPro" id="IPR029058">
    <property type="entry name" value="AB_hydrolase_fold"/>
</dbReference>
<dbReference type="RefSeq" id="XP_007674609.1">
    <property type="nucleotide sequence ID" value="XM_007676419.1"/>
</dbReference>
<dbReference type="KEGG" id="bcom:BAUCODRAFT_66585"/>
<reference evidence="3 4" key="1">
    <citation type="journal article" date="2012" name="PLoS Pathog.">
        <title>Diverse lifestyles and strategies of plant pathogenesis encoded in the genomes of eighteen Dothideomycetes fungi.</title>
        <authorList>
            <person name="Ohm R.A."/>
            <person name="Feau N."/>
            <person name="Henrissat B."/>
            <person name="Schoch C.L."/>
            <person name="Horwitz B.A."/>
            <person name="Barry K.W."/>
            <person name="Condon B.J."/>
            <person name="Copeland A.C."/>
            <person name="Dhillon B."/>
            <person name="Glaser F."/>
            <person name="Hesse C.N."/>
            <person name="Kosti I."/>
            <person name="LaButti K."/>
            <person name="Lindquist E.A."/>
            <person name="Lucas S."/>
            <person name="Salamov A.A."/>
            <person name="Bradshaw R.E."/>
            <person name="Ciuffetti L."/>
            <person name="Hamelin R.C."/>
            <person name="Kema G.H.J."/>
            <person name="Lawrence C."/>
            <person name="Scott J.A."/>
            <person name="Spatafora J.W."/>
            <person name="Turgeon B.G."/>
            <person name="de Wit P.J.G.M."/>
            <person name="Zhong S."/>
            <person name="Goodwin S.B."/>
            <person name="Grigoriev I.V."/>
        </authorList>
    </citation>
    <scope>NUCLEOTIDE SEQUENCE [LARGE SCALE GENOMIC DNA]</scope>
    <source>
        <strain evidence="3 4">UAMH 10762</strain>
    </source>
</reference>
<dbReference type="CDD" id="cd00519">
    <property type="entry name" value="Lipase_3"/>
    <property type="match status" value="1"/>
</dbReference>
<keyword evidence="4" id="KW-1185">Reference proteome</keyword>
<name>M2NH12_BAUPA</name>
<dbReference type="PANTHER" id="PTHR46023:SF6">
    <property type="entry name" value="LIPASE CLASS 3 FAMILY PROTEIN"/>
    <property type="match status" value="1"/>
</dbReference>
<evidence type="ECO:0000256" key="1">
    <source>
        <dbReference type="SAM" id="MobiDB-lite"/>
    </source>
</evidence>
<dbReference type="AlphaFoldDB" id="M2NH12"/>
<protein>
    <recommendedName>
        <fullName evidence="2">Fungal lipase-type domain-containing protein</fullName>
    </recommendedName>
</protein>
<evidence type="ECO:0000313" key="4">
    <source>
        <dbReference type="Proteomes" id="UP000011761"/>
    </source>
</evidence>
<evidence type="ECO:0000313" key="3">
    <source>
        <dbReference type="EMBL" id="EMC98310.1"/>
    </source>
</evidence>
<gene>
    <name evidence="3" type="ORF">BAUCODRAFT_66585</name>
</gene>
<dbReference type="OMA" id="MFYAFIN"/>
<dbReference type="InterPro" id="IPR002921">
    <property type="entry name" value="Fungal_lipase-type"/>
</dbReference>
<feature type="domain" description="Fungal lipase-type" evidence="2">
    <location>
        <begin position="171"/>
        <end position="317"/>
    </location>
</feature>
<feature type="region of interest" description="Disordered" evidence="1">
    <location>
        <begin position="338"/>
        <end position="370"/>
    </location>
</feature>
<feature type="region of interest" description="Disordered" evidence="1">
    <location>
        <begin position="56"/>
        <end position="84"/>
    </location>
</feature>
<dbReference type="STRING" id="717646.M2NH12"/>
<dbReference type="EMBL" id="KB445553">
    <property type="protein sequence ID" value="EMC98310.1"/>
    <property type="molecule type" value="Genomic_DNA"/>
</dbReference>
<organism evidence="3 4">
    <name type="scientific">Baudoinia panamericana (strain UAMH 10762)</name>
    <name type="common">Angels' share fungus</name>
    <name type="synonym">Baudoinia compniacensis (strain UAMH 10762)</name>
    <dbReference type="NCBI Taxonomy" id="717646"/>
    <lineage>
        <taxon>Eukaryota</taxon>
        <taxon>Fungi</taxon>
        <taxon>Dikarya</taxon>
        <taxon>Ascomycota</taxon>
        <taxon>Pezizomycotina</taxon>
        <taxon>Dothideomycetes</taxon>
        <taxon>Dothideomycetidae</taxon>
        <taxon>Mycosphaerellales</taxon>
        <taxon>Teratosphaeriaceae</taxon>
        <taxon>Baudoinia</taxon>
    </lineage>
</organism>
<proteinExistence type="predicted"/>
<dbReference type="OrthoDB" id="438440at2759"/>
<dbReference type="eggNOG" id="ENOG502S90Y">
    <property type="taxonomic scope" value="Eukaryota"/>
</dbReference>
<dbReference type="PANTHER" id="PTHR46023">
    <property type="entry name" value="LIPASE CLASS 3 PROTEIN-LIKE"/>
    <property type="match status" value="1"/>
</dbReference>
<sequence>MAAAYDLQPSNSQTVGAVAQQPPNQDAVLWARLNELLQRSEDDKVDIVRLESQAQGLDAGDNERPRTARAHTGQARDRTDGTTAGAISGGGLLNFKKSWLYANSRLPPGMLPFKAYLSTWALISRAAKASLDVYERPGRMQMDGYFNADPRNDTKAHSFRVQEVDDRKLLVCAIRGSTFNLFDWKRNFGFAPKEPTGFLDDEGNGCHEGYLRIARSMIKIVAKQLRQLIEQDPSWDSSYLLFTGHSAGGAVASLLYMHMLSKTISSDLTELAGLFKRIHCITFGVPPLTLLPLQTPSGKGRNKNIFLSFASEGDLIVRVDWEYIKSLAKLIAAPAPRLEQSGGRQQGCRQKKTQDQTAPHPPKWPVPPSSLSTAGRLVLLREAPILNPSSKQTGNQRPKLEAVQLTDDQLRGTIFGDPAMHPMTLYKRRIDELMIAAVTGAEVG</sequence>
<dbReference type="HOGENOM" id="CLU_025630_0_0_1"/>